<evidence type="ECO:0000313" key="2">
    <source>
        <dbReference type="EMBL" id="NIJ63153.1"/>
    </source>
</evidence>
<dbReference type="InterPro" id="IPR027417">
    <property type="entry name" value="P-loop_NTPase"/>
</dbReference>
<dbReference type="EMBL" id="JAASQV010000001">
    <property type="protein sequence ID" value="NIJ63153.1"/>
    <property type="molecule type" value="Genomic_DNA"/>
</dbReference>
<sequence length="530" mass="59572">MRLRLLKIERSGTGGGLYDGTQIWFGRDADGRAAEALAPLCMIGPNGSGKSQFLQLIAEIFQAAWHAHAPDEERRSANDAVLFELEYLVRPNGADSYETVRLVREAKGKKAGPIALIRANGQSINPGDPNFGQFLPTLIVGYTSGDNETLSLPFLASRSGYASDVAKAARAVETKKVADNRLMLIDYGTNLEVLFSNLMLGSDFVQTELLRHANLGDLASCRCIVRLAHSAVPKIPKKKRISSRKGIQLTDELETVIDNLQRTATCWHVDEKTETYTFDFLITGATREAFGYFWSDAFSLYRSLHKLALLNDLAIPRPARKRFDKAVKERRFASRLPEPQQEDMVFSFEEVRFWPKDKASDPVDYVSLSDGEHQQALILGIYAMIADTNAMFLLDEPESHFNPKWRVEFVQQLMKMVGDRGNQEFLLTTHAPFVPSDMPRDQVMIFSRDAETGKFTVEEPKIETFGTTFDRILESCFGIRPPNSHIAEKEIEKLLKSHDLARVEEGFKDLGPSIGKALLADHLRKLKNRD</sequence>
<dbReference type="Proteomes" id="UP000564677">
    <property type="component" value="Unassembled WGS sequence"/>
</dbReference>
<dbReference type="GO" id="GO:0016887">
    <property type="term" value="F:ATP hydrolysis activity"/>
    <property type="evidence" value="ECO:0007669"/>
    <property type="project" value="InterPro"/>
</dbReference>
<accession>A0A7X5UVV0</accession>
<reference evidence="2 3" key="1">
    <citation type="submission" date="2020-03" db="EMBL/GenBank/DDBJ databases">
        <title>Genomic Encyclopedia of Type Strains, Phase IV (KMG-IV): sequencing the most valuable type-strain genomes for metagenomic binning, comparative biology and taxonomic classification.</title>
        <authorList>
            <person name="Goeker M."/>
        </authorList>
    </citation>
    <scope>NUCLEOTIDE SEQUENCE [LARGE SCALE GENOMIC DNA]</scope>
    <source>
        <strain evidence="2 3">DSM 4733</strain>
    </source>
</reference>
<dbReference type="NCBIfam" id="TIGR04435">
    <property type="entry name" value="restrict_AAA_1"/>
    <property type="match status" value="1"/>
</dbReference>
<dbReference type="SUPFAM" id="SSF52540">
    <property type="entry name" value="P-loop containing nucleoside triphosphate hydrolases"/>
    <property type="match status" value="1"/>
</dbReference>
<evidence type="ECO:0000313" key="3">
    <source>
        <dbReference type="Proteomes" id="UP000564677"/>
    </source>
</evidence>
<dbReference type="InterPro" id="IPR030974">
    <property type="entry name" value="Restrict_AAA"/>
</dbReference>
<feature type="domain" description="ATPase AAA-type core" evidence="1">
    <location>
        <begin position="337"/>
        <end position="434"/>
    </location>
</feature>
<dbReference type="GO" id="GO:0005524">
    <property type="term" value="F:ATP binding"/>
    <property type="evidence" value="ECO:0007669"/>
    <property type="project" value="InterPro"/>
</dbReference>
<dbReference type="GO" id="GO:0000731">
    <property type="term" value="P:DNA synthesis involved in DNA repair"/>
    <property type="evidence" value="ECO:0007669"/>
    <property type="project" value="TreeGrafter"/>
</dbReference>
<dbReference type="RefSeq" id="WP_208413347.1">
    <property type="nucleotide sequence ID" value="NZ_JAASQV010000001.1"/>
</dbReference>
<protein>
    <submittedName>
        <fullName evidence="2">Restriction system-associated AAA family ATPase</fullName>
    </submittedName>
</protein>
<dbReference type="GO" id="GO:0006302">
    <property type="term" value="P:double-strand break repair"/>
    <property type="evidence" value="ECO:0007669"/>
    <property type="project" value="TreeGrafter"/>
</dbReference>
<organism evidence="2 3">
    <name type="scientific">Sphingomonas leidyi</name>
    <dbReference type="NCBI Taxonomy" id="68569"/>
    <lineage>
        <taxon>Bacteria</taxon>
        <taxon>Pseudomonadati</taxon>
        <taxon>Pseudomonadota</taxon>
        <taxon>Alphaproteobacteria</taxon>
        <taxon>Sphingomonadales</taxon>
        <taxon>Sphingomonadaceae</taxon>
        <taxon>Sphingomonas</taxon>
    </lineage>
</organism>
<dbReference type="AlphaFoldDB" id="A0A7X5UVV0"/>
<dbReference type="Gene3D" id="3.40.50.300">
    <property type="entry name" value="P-loop containing nucleotide triphosphate hydrolases"/>
    <property type="match status" value="1"/>
</dbReference>
<dbReference type="InterPro" id="IPR003959">
    <property type="entry name" value="ATPase_AAA_core"/>
</dbReference>
<proteinExistence type="predicted"/>
<keyword evidence="3" id="KW-1185">Reference proteome</keyword>
<evidence type="ECO:0000259" key="1">
    <source>
        <dbReference type="Pfam" id="PF13304"/>
    </source>
</evidence>
<name>A0A7X5UVV0_9SPHN</name>
<dbReference type="Pfam" id="PF13304">
    <property type="entry name" value="AAA_21"/>
    <property type="match status" value="1"/>
</dbReference>
<gene>
    <name evidence="2" type="ORF">FHR20_000084</name>
</gene>
<dbReference type="PANTHER" id="PTHR32182">
    <property type="entry name" value="DNA REPLICATION AND REPAIR PROTEIN RECF"/>
    <property type="match status" value="1"/>
</dbReference>
<dbReference type="PANTHER" id="PTHR32182:SF25">
    <property type="entry name" value="SLR1056 PROTEIN"/>
    <property type="match status" value="1"/>
</dbReference>
<comment type="caution">
    <text evidence="2">The sequence shown here is derived from an EMBL/GenBank/DDBJ whole genome shotgun (WGS) entry which is preliminary data.</text>
</comment>